<proteinExistence type="predicted"/>
<evidence type="ECO:0000256" key="1">
    <source>
        <dbReference type="ARBA" id="ARBA00001113"/>
    </source>
</evidence>
<dbReference type="PANTHER" id="PTHR38594:SF1">
    <property type="entry name" value="PEP-DEPENDENT DIHYDROXYACETONE KINASE, PHOSPHORYL DONOR SUBUNIT DHAM"/>
    <property type="match status" value="1"/>
</dbReference>
<gene>
    <name evidence="7" type="ORF">J2S42_007342</name>
</gene>
<name>A0AAE3W6A6_9ACTN</name>
<evidence type="ECO:0000313" key="8">
    <source>
        <dbReference type="Proteomes" id="UP001240236"/>
    </source>
</evidence>
<evidence type="ECO:0000259" key="6">
    <source>
        <dbReference type="PROSITE" id="PS51096"/>
    </source>
</evidence>
<dbReference type="AlphaFoldDB" id="A0AAE3W6A6"/>
<dbReference type="InterPro" id="IPR036662">
    <property type="entry name" value="PTS_EIIA_man-typ_sf"/>
</dbReference>
<dbReference type="InterPro" id="IPR004701">
    <property type="entry name" value="PTS_EIIA_man-typ"/>
</dbReference>
<comment type="function">
    <text evidence="2">Component of the dihydroxyacetone kinase complex, which is responsible for the phosphoenolpyruvate (PEP)-dependent phosphorylation of dihydroxyacetone. DhaM serves as the phosphoryl donor. Is phosphorylated by phosphoenolpyruvate in an EI- and HPr-dependent reaction, and a phosphorelay system on histidine residues finally leads to phosphoryl transfer to DhaL and dihydroxyacetone.</text>
</comment>
<evidence type="ECO:0000256" key="5">
    <source>
        <dbReference type="ARBA" id="ARBA00046577"/>
    </source>
</evidence>
<evidence type="ECO:0000256" key="2">
    <source>
        <dbReference type="ARBA" id="ARBA00002788"/>
    </source>
</evidence>
<dbReference type="InterPro" id="IPR012844">
    <property type="entry name" value="DhaM_N"/>
</dbReference>
<keyword evidence="4" id="KW-0808">Transferase</keyword>
<sequence length="128" mass="12766">MVGIVLVSHSSRLVDGLRDLLTELSKGVVPVETAGGTADGGLGTSEELILGAIARADHGDGVLLLADIGSSVLTALTVLDDLDRTDLRLADAPLVEGGVAAVVTASTGATLSDVLAAAEDARAARKLP</sequence>
<evidence type="ECO:0000313" key="7">
    <source>
        <dbReference type="EMBL" id="MDQ0370673.1"/>
    </source>
</evidence>
<comment type="catalytic activity">
    <reaction evidence="1">
        <text>dihydroxyacetone + phosphoenolpyruvate = dihydroxyacetone phosphate + pyruvate</text>
        <dbReference type="Rhea" id="RHEA:18381"/>
        <dbReference type="ChEBI" id="CHEBI:15361"/>
        <dbReference type="ChEBI" id="CHEBI:16016"/>
        <dbReference type="ChEBI" id="CHEBI:57642"/>
        <dbReference type="ChEBI" id="CHEBI:58702"/>
        <dbReference type="EC" id="2.7.1.121"/>
    </reaction>
</comment>
<dbReference type="GO" id="GO:0016020">
    <property type="term" value="C:membrane"/>
    <property type="evidence" value="ECO:0007669"/>
    <property type="project" value="InterPro"/>
</dbReference>
<keyword evidence="8" id="KW-1185">Reference proteome</keyword>
<dbReference type="NCBIfam" id="TIGR02364">
    <property type="entry name" value="dha_pts"/>
    <property type="match status" value="1"/>
</dbReference>
<keyword evidence="7" id="KW-0418">Kinase</keyword>
<dbReference type="RefSeq" id="WP_307246823.1">
    <property type="nucleotide sequence ID" value="NZ_JAUSUZ010000001.1"/>
</dbReference>
<organism evidence="7 8">
    <name type="scientific">Catenuloplanes indicus</name>
    <dbReference type="NCBI Taxonomy" id="137267"/>
    <lineage>
        <taxon>Bacteria</taxon>
        <taxon>Bacillati</taxon>
        <taxon>Actinomycetota</taxon>
        <taxon>Actinomycetes</taxon>
        <taxon>Micromonosporales</taxon>
        <taxon>Micromonosporaceae</taxon>
        <taxon>Catenuloplanes</taxon>
    </lineage>
</organism>
<dbReference type="GO" id="GO:0019563">
    <property type="term" value="P:glycerol catabolic process"/>
    <property type="evidence" value="ECO:0007669"/>
    <property type="project" value="InterPro"/>
</dbReference>
<dbReference type="Proteomes" id="UP001240236">
    <property type="component" value="Unassembled WGS sequence"/>
</dbReference>
<evidence type="ECO:0000256" key="4">
    <source>
        <dbReference type="ARBA" id="ARBA00022679"/>
    </source>
</evidence>
<comment type="caution">
    <text evidence="7">The sequence shown here is derived from an EMBL/GenBank/DDBJ whole genome shotgun (WGS) entry which is preliminary data.</text>
</comment>
<dbReference type="PROSITE" id="PS51096">
    <property type="entry name" value="PTS_EIIA_TYPE_4"/>
    <property type="match status" value="1"/>
</dbReference>
<feature type="domain" description="PTS EIIA type-4" evidence="6">
    <location>
        <begin position="1"/>
        <end position="125"/>
    </location>
</feature>
<dbReference type="SUPFAM" id="SSF53062">
    <property type="entry name" value="PTS system fructose IIA component-like"/>
    <property type="match status" value="1"/>
</dbReference>
<dbReference type="PANTHER" id="PTHR38594">
    <property type="entry name" value="PEP-DEPENDENT DIHYDROXYACETONE KINASE, PHOSPHORYL DONOR SUBUNIT DHAM"/>
    <property type="match status" value="1"/>
</dbReference>
<dbReference type="InterPro" id="IPR039643">
    <property type="entry name" value="DhaM"/>
</dbReference>
<comment type="subunit">
    <text evidence="5">Homodimer. The dihydroxyacetone kinase complex is composed of a homodimer of DhaM, a homodimer of DhaK and the subunit DhaL.</text>
</comment>
<evidence type="ECO:0000256" key="3">
    <source>
        <dbReference type="ARBA" id="ARBA00012095"/>
    </source>
</evidence>
<dbReference type="Gene3D" id="3.40.50.510">
    <property type="entry name" value="Phosphotransferase system, mannose-type IIA component"/>
    <property type="match status" value="1"/>
</dbReference>
<dbReference type="Pfam" id="PF03610">
    <property type="entry name" value="EIIA-man"/>
    <property type="match status" value="1"/>
</dbReference>
<dbReference type="GO" id="GO:0009401">
    <property type="term" value="P:phosphoenolpyruvate-dependent sugar phosphotransferase system"/>
    <property type="evidence" value="ECO:0007669"/>
    <property type="project" value="InterPro"/>
</dbReference>
<dbReference type="GO" id="GO:0047324">
    <property type="term" value="F:phosphoenolpyruvate-glycerone phosphotransferase activity"/>
    <property type="evidence" value="ECO:0007669"/>
    <property type="project" value="UniProtKB-EC"/>
</dbReference>
<dbReference type="EMBL" id="JAUSUZ010000001">
    <property type="protein sequence ID" value="MDQ0370673.1"/>
    <property type="molecule type" value="Genomic_DNA"/>
</dbReference>
<dbReference type="EC" id="2.7.1.121" evidence="3"/>
<protein>
    <recommendedName>
        <fullName evidence="3">phosphoenolpyruvate--glycerone phosphotransferase</fullName>
        <ecNumber evidence="3">2.7.1.121</ecNumber>
    </recommendedName>
</protein>
<accession>A0AAE3W6A6</accession>
<reference evidence="7 8" key="1">
    <citation type="submission" date="2023-07" db="EMBL/GenBank/DDBJ databases">
        <title>Sequencing the genomes of 1000 actinobacteria strains.</title>
        <authorList>
            <person name="Klenk H.-P."/>
        </authorList>
    </citation>
    <scope>NUCLEOTIDE SEQUENCE [LARGE SCALE GENOMIC DNA]</scope>
    <source>
        <strain evidence="7 8">DSM 44709</strain>
    </source>
</reference>